<dbReference type="GO" id="GO:0008270">
    <property type="term" value="F:zinc ion binding"/>
    <property type="evidence" value="ECO:0007669"/>
    <property type="project" value="UniProtKB-KW"/>
</dbReference>
<dbReference type="InterPro" id="IPR034734">
    <property type="entry name" value="ZF_C2HC_RNF"/>
</dbReference>
<dbReference type="GeneTree" id="ENSGT00950000182909"/>
<dbReference type="InterPro" id="IPR051438">
    <property type="entry name" value="RNF_E3_ubiq-protein_ligase"/>
</dbReference>
<evidence type="ECO:0000256" key="8">
    <source>
        <dbReference type="ARBA" id="ARBA00022771"/>
    </source>
</evidence>
<dbReference type="PROSITE" id="PS51803">
    <property type="entry name" value="ZF_C2HC_RNF"/>
    <property type="match status" value="1"/>
</dbReference>
<evidence type="ECO:0000256" key="1">
    <source>
        <dbReference type="ARBA" id="ARBA00000900"/>
    </source>
</evidence>
<evidence type="ECO:0000256" key="5">
    <source>
        <dbReference type="ARBA" id="ARBA00022490"/>
    </source>
</evidence>
<keyword evidence="9" id="KW-0833">Ubl conjugation pathway</keyword>
<dbReference type="Ensembl" id="ENSBGRT00000049890.1">
    <property type="protein sequence ID" value="ENSBGRP00000043050.1"/>
    <property type="gene ID" value="ENSBGRG00000026904.1"/>
</dbReference>
<dbReference type="SMART" id="SM00355">
    <property type="entry name" value="ZnF_C2H2"/>
    <property type="match status" value="3"/>
</dbReference>
<comment type="catalytic activity">
    <reaction evidence="1">
        <text>S-ubiquitinyl-[E2 ubiquitin-conjugating enzyme]-L-cysteine + [acceptor protein]-L-lysine = [E2 ubiquitin-conjugating enzyme]-L-cysteine + N(6)-ubiquitinyl-[acceptor protein]-L-lysine.</text>
        <dbReference type="EC" id="2.3.2.27"/>
    </reaction>
</comment>
<keyword evidence="6" id="KW-0808">Transferase</keyword>
<dbReference type="PANTHER" id="PTHR46016:SF4">
    <property type="entry name" value="E3 UBIQUITIN-PROTEIN LIGASE RNF166"/>
    <property type="match status" value="1"/>
</dbReference>
<evidence type="ECO:0000256" key="15">
    <source>
        <dbReference type="SAM" id="MobiDB-lite"/>
    </source>
</evidence>
<protein>
    <recommendedName>
        <fullName evidence="11">E3 ubiquitin-protein ligase RNF166</fullName>
        <ecNumber evidence="4">2.3.2.27</ecNumber>
    </recommendedName>
    <alternativeName>
        <fullName evidence="13">RING finger protein 166</fullName>
    </alternativeName>
    <alternativeName>
        <fullName evidence="12">RING-type E3 ubiquitin transferase RNF166</fullName>
    </alternativeName>
</protein>
<comment type="pathway">
    <text evidence="3">Protein modification; protein ubiquitination.</text>
</comment>
<dbReference type="SMART" id="SM00184">
    <property type="entry name" value="RING"/>
    <property type="match status" value="1"/>
</dbReference>
<organism evidence="18 19">
    <name type="scientific">Bos mutus grunniens</name>
    <name type="common">Wild yak</name>
    <name type="synonym">Bos grunniens</name>
    <dbReference type="NCBI Taxonomy" id="30521"/>
    <lineage>
        <taxon>Eukaryota</taxon>
        <taxon>Metazoa</taxon>
        <taxon>Chordata</taxon>
        <taxon>Craniata</taxon>
        <taxon>Vertebrata</taxon>
        <taxon>Euteleostomi</taxon>
        <taxon>Mammalia</taxon>
        <taxon>Eutheria</taxon>
        <taxon>Laurasiatheria</taxon>
        <taxon>Artiodactyla</taxon>
        <taxon>Ruminantia</taxon>
        <taxon>Pecora</taxon>
        <taxon>Bovidae</taxon>
        <taxon>Bovinae</taxon>
        <taxon>Bos</taxon>
    </lineage>
</organism>
<feature type="domain" description="C2HC RNF-type" evidence="17">
    <location>
        <begin position="98"/>
        <end position="117"/>
    </location>
</feature>
<dbReference type="GO" id="GO:0000209">
    <property type="term" value="P:protein polyubiquitination"/>
    <property type="evidence" value="ECO:0007669"/>
    <property type="project" value="TreeGrafter"/>
</dbReference>
<dbReference type="SUPFAM" id="SSF57850">
    <property type="entry name" value="RING/U-box"/>
    <property type="match status" value="1"/>
</dbReference>
<keyword evidence="8 14" id="KW-0863">Zinc-finger</keyword>
<evidence type="ECO:0000259" key="16">
    <source>
        <dbReference type="PROSITE" id="PS50089"/>
    </source>
</evidence>
<dbReference type="PROSITE" id="PS50089">
    <property type="entry name" value="ZF_RING_2"/>
    <property type="match status" value="1"/>
</dbReference>
<evidence type="ECO:0000256" key="12">
    <source>
        <dbReference type="ARBA" id="ARBA00041350"/>
    </source>
</evidence>
<evidence type="ECO:0000259" key="17">
    <source>
        <dbReference type="PROSITE" id="PS51803"/>
    </source>
</evidence>
<evidence type="ECO:0000313" key="19">
    <source>
        <dbReference type="Proteomes" id="UP000694520"/>
    </source>
</evidence>
<dbReference type="InterPro" id="IPR008598">
    <property type="entry name" value="Di19_Zn-bd"/>
</dbReference>
<dbReference type="InterPro" id="IPR017907">
    <property type="entry name" value="Znf_RING_CS"/>
</dbReference>
<feature type="compositionally biased region" description="Basic residues" evidence="15">
    <location>
        <begin position="356"/>
        <end position="369"/>
    </location>
</feature>
<reference evidence="18" key="2">
    <citation type="submission" date="2025-05" db="UniProtKB">
        <authorList>
            <consortium name="Ensembl"/>
        </authorList>
    </citation>
    <scope>IDENTIFICATION</scope>
</reference>
<dbReference type="CDD" id="cd16549">
    <property type="entry name" value="RING-HC_RNF166"/>
    <property type="match status" value="1"/>
</dbReference>
<dbReference type="PROSITE" id="PS00518">
    <property type="entry name" value="ZF_RING_1"/>
    <property type="match status" value="1"/>
</dbReference>
<proteinExistence type="predicted"/>
<comment type="subcellular location">
    <subcellularLocation>
        <location evidence="2">Cytoplasm</location>
    </subcellularLocation>
</comment>
<keyword evidence="19" id="KW-1185">Reference proteome</keyword>
<feature type="compositionally biased region" description="Polar residues" evidence="15">
    <location>
        <begin position="341"/>
        <end position="354"/>
    </location>
</feature>
<evidence type="ECO:0000256" key="2">
    <source>
        <dbReference type="ARBA" id="ARBA00004496"/>
    </source>
</evidence>
<dbReference type="UniPathway" id="UPA00143"/>
<dbReference type="EC" id="2.3.2.27" evidence="4"/>
<dbReference type="Gene3D" id="3.30.40.10">
    <property type="entry name" value="Zinc/RING finger domain, C3HC4 (zinc finger)"/>
    <property type="match status" value="1"/>
</dbReference>
<dbReference type="GO" id="GO:0006511">
    <property type="term" value="P:ubiquitin-dependent protein catabolic process"/>
    <property type="evidence" value="ECO:0007669"/>
    <property type="project" value="TreeGrafter"/>
</dbReference>
<dbReference type="GO" id="GO:0061630">
    <property type="term" value="F:ubiquitin protein ligase activity"/>
    <property type="evidence" value="ECO:0007669"/>
    <property type="project" value="UniProtKB-EC"/>
</dbReference>
<dbReference type="Pfam" id="PF05605">
    <property type="entry name" value="zf-Di19"/>
    <property type="match status" value="1"/>
</dbReference>
<evidence type="ECO:0000256" key="4">
    <source>
        <dbReference type="ARBA" id="ARBA00012483"/>
    </source>
</evidence>
<accession>A0A8B9YWW6</accession>
<evidence type="ECO:0000256" key="9">
    <source>
        <dbReference type="ARBA" id="ARBA00022786"/>
    </source>
</evidence>
<evidence type="ECO:0000256" key="7">
    <source>
        <dbReference type="ARBA" id="ARBA00022723"/>
    </source>
</evidence>
<feature type="domain" description="RING-type" evidence="16">
    <location>
        <begin position="33"/>
        <end position="73"/>
    </location>
</feature>
<dbReference type="GO" id="GO:0005737">
    <property type="term" value="C:cytoplasm"/>
    <property type="evidence" value="ECO:0007669"/>
    <property type="project" value="UniProtKB-SubCell"/>
</dbReference>
<evidence type="ECO:0000256" key="3">
    <source>
        <dbReference type="ARBA" id="ARBA00004906"/>
    </source>
</evidence>
<dbReference type="Proteomes" id="UP000694520">
    <property type="component" value="Chromosome 20"/>
</dbReference>
<dbReference type="InterPro" id="IPR013083">
    <property type="entry name" value="Znf_RING/FYVE/PHD"/>
</dbReference>
<evidence type="ECO:0000256" key="11">
    <source>
        <dbReference type="ARBA" id="ARBA00039320"/>
    </source>
</evidence>
<dbReference type="Ensembl" id="ENSBGRT00000049893.1">
    <property type="protein sequence ID" value="ENSBGRP00000043053.1"/>
    <property type="gene ID" value="ENSBGRG00000026904.1"/>
</dbReference>
<evidence type="ECO:0000313" key="18">
    <source>
        <dbReference type="Ensembl" id="ENSBGRP00000043053.1"/>
    </source>
</evidence>
<feature type="compositionally biased region" description="Polar residues" evidence="15">
    <location>
        <begin position="313"/>
        <end position="322"/>
    </location>
</feature>
<dbReference type="InterPro" id="IPR013087">
    <property type="entry name" value="Znf_C2H2_type"/>
</dbReference>
<dbReference type="InterPro" id="IPR001841">
    <property type="entry name" value="Znf_RING"/>
</dbReference>
<dbReference type="PANTHER" id="PTHR46016">
    <property type="entry name" value="ZINC FINGER, RING/FYVE/PHD-TYPE"/>
    <property type="match status" value="1"/>
</dbReference>
<dbReference type="AlphaFoldDB" id="A0A8B9YWW6"/>
<dbReference type="Pfam" id="PF13923">
    <property type="entry name" value="zf-C3HC4_2"/>
    <property type="match status" value="1"/>
</dbReference>
<dbReference type="Pfam" id="PF18574">
    <property type="entry name" value="zf_C2HC_14"/>
    <property type="match status" value="1"/>
</dbReference>
<evidence type="ECO:0000256" key="6">
    <source>
        <dbReference type="ARBA" id="ARBA00022679"/>
    </source>
</evidence>
<evidence type="ECO:0000256" key="14">
    <source>
        <dbReference type="PROSITE-ProRule" id="PRU00175"/>
    </source>
</evidence>
<keyword evidence="7" id="KW-0479">Metal-binding</keyword>
<evidence type="ECO:0000256" key="13">
    <source>
        <dbReference type="ARBA" id="ARBA00041621"/>
    </source>
</evidence>
<evidence type="ECO:0000256" key="10">
    <source>
        <dbReference type="ARBA" id="ARBA00022833"/>
    </source>
</evidence>
<sequence length="417" mass="44780">MAMFRSLVGSAQQRQPPGGPAGGDSALEAQYSCPICLEVYHRPVAIGSCGHTFCGECLQPCLQVPSPLCPLCRLPFDPKKVDKAAHVEKQLASYKAPCRGCSKKVTLAKMRVHVSSCMKVQEQMANCPKFVPVVPTSQPIPSAVPNRSTFACPYCGARNLDQQELVKHCVDNHRSDPNRVVSLPVPQTLLPTRTASQAPWAHPPPPALSQVCPICSAMPWGDPSYKSANFLQHLLHRHKFSYDTFVVGDPPPPALPALVVGGSAGPAEAGDPGLCRVGLSPTGQPALLTGVLWEAPSQGTASRSPLMGAQSLGWGQTDTTLGGQPRRGRRDWELPGGRSWWNVQRRTGSTTTGPTVRRRASRLGRRKRGSATYPSPPPSAVPNRSTFACPYCGARNLDQQELVKHCVTTTAAIPTAW</sequence>
<reference evidence="18" key="1">
    <citation type="submission" date="2019-05" db="EMBL/GenBank/DDBJ databases">
        <authorList>
            <person name="Zhang S."/>
            <person name="Liu J."/>
        </authorList>
    </citation>
    <scope>NUCLEOTIDE SEQUENCE [LARGE SCALE GENOMIC DNA]</scope>
</reference>
<feature type="region of interest" description="Disordered" evidence="15">
    <location>
        <begin position="299"/>
        <end position="384"/>
    </location>
</feature>
<keyword evidence="5" id="KW-0963">Cytoplasm</keyword>
<keyword evidence="10" id="KW-0862">Zinc</keyword>
<name>A0A8B9YWW6_BOSMU</name>